<proteinExistence type="predicted"/>
<gene>
    <name evidence="2" type="ORF">E1742_19380</name>
</gene>
<keyword evidence="3" id="KW-1185">Reference proteome</keyword>
<organism evidence="2 3">
    <name type="scientific">Pseudoduganella plicata</name>
    <dbReference type="NCBI Taxonomy" id="321984"/>
    <lineage>
        <taxon>Bacteria</taxon>
        <taxon>Pseudomonadati</taxon>
        <taxon>Pseudomonadota</taxon>
        <taxon>Betaproteobacteria</taxon>
        <taxon>Burkholderiales</taxon>
        <taxon>Oxalobacteraceae</taxon>
        <taxon>Telluria group</taxon>
        <taxon>Pseudoduganella</taxon>
    </lineage>
</organism>
<dbReference type="Pfam" id="PF05488">
    <property type="entry name" value="PAAR_motif"/>
    <property type="match status" value="1"/>
</dbReference>
<evidence type="ECO:0000313" key="3">
    <source>
        <dbReference type="Proteomes" id="UP000294359"/>
    </source>
</evidence>
<accession>A0ABX5SGJ5</accession>
<evidence type="ECO:0000256" key="1">
    <source>
        <dbReference type="SAM" id="MobiDB-lite"/>
    </source>
</evidence>
<feature type="compositionally biased region" description="Basic and acidic residues" evidence="1">
    <location>
        <begin position="1"/>
        <end position="11"/>
    </location>
</feature>
<dbReference type="InterPro" id="IPR008727">
    <property type="entry name" value="PAAR_motif"/>
</dbReference>
<reference evidence="2 3" key="1">
    <citation type="submission" date="2019-03" db="EMBL/GenBank/DDBJ databases">
        <title>Draft Genome Sequences of Six Type Strains of the Genus Massilia.</title>
        <authorList>
            <person name="Miess H."/>
            <person name="Frediansyhah A."/>
            <person name="Gross H."/>
        </authorList>
    </citation>
    <scope>NUCLEOTIDE SEQUENCE [LARGE SCALE GENOMIC DNA]</scope>
    <source>
        <strain evidence="2 3">DSM 17505</strain>
    </source>
</reference>
<dbReference type="Gene3D" id="2.60.200.60">
    <property type="match status" value="1"/>
</dbReference>
<sequence>MGSYDSTDHGGKVPAASSTSVVMGKPAALKGDMTFCPQCKGTFAIQPDGKGARHNGKPYAHDGDGTACGAPHRVTVGSILVILARIPTHLRRRILRRIQR</sequence>
<evidence type="ECO:0000313" key="2">
    <source>
        <dbReference type="EMBL" id="QBQ39495.1"/>
    </source>
</evidence>
<protein>
    <submittedName>
        <fullName evidence="2">PAAR domain-containing protein</fullName>
    </submittedName>
</protein>
<dbReference type="RefSeq" id="WP_134388243.1">
    <property type="nucleotide sequence ID" value="NZ_BMWW01000008.1"/>
</dbReference>
<name>A0ABX5SGJ5_9BURK</name>
<feature type="region of interest" description="Disordered" evidence="1">
    <location>
        <begin position="1"/>
        <end position="21"/>
    </location>
</feature>
<dbReference type="CDD" id="cd14744">
    <property type="entry name" value="PAAR_CT_2"/>
    <property type="match status" value="1"/>
</dbReference>
<dbReference type="Proteomes" id="UP000294359">
    <property type="component" value="Chromosome"/>
</dbReference>
<dbReference type="EMBL" id="CP038026">
    <property type="protein sequence ID" value="QBQ39495.1"/>
    <property type="molecule type" value="Genomic_DNA"/>
</dbReference>